<organism evidence="1 2">
    <name type="scientific">Zancudomyces culisetae</name>
    <name type="common">Gut fungus</name>
    <name type="synonym">Smittium culisetae</name>
    <dbReference type="NCBI Taxonomy" id="1213189"/>
    <lineage>
        <taxon>Eukaryota</taxon>
        <taxon>Fungi</taxon>
        <taxon>Fungi incertae sedis</taxon>
        <taxon>Zoopagomycota</taxon>
        <taxon>Kickxellomycotina</taxon>
        <taxon>Harpellomycetes</taxon>
        <taxon>Harpellales</taxon>
        <taxon>Legeriomycetaceae</taxon>
        <taxon>Zancudomyces</taxon>
    </lineage>
</organism>
<dbReference type="OrthoDB" id="5522487at2759"/>
<gene>
    <name evidence="1" type="ORF">AX774_g3842</name>
</gene>
<name>A0A1R1PNX9_ZANCU</name>
<feature type="non-terminal residue" evidence="1">
    <location>
        <position position="210"/>
    </location>
</feature>
<dbReference type="EMBL" id="LSSK01000616">
    <property type="protein sequence ID" value="OMH82664.1"/>
    <property type="molecule type" value="Genomic_DNA"/>
</dbReference>
<reference evidence="2" key="1">
    <citation type="submission" date="2017-01" db="EMBL/GenBank/DDBJ databases">
        <authorList>
            <person name="Wang Y."/>
            <person name="White M."/>
            <person name="Kvist S."/>
            <person name="Moncalvo J.-M."/>
        </authorList>
    </citation>
    <scope>NUCLEOTIDE SEQUENCE [LARGE SCALE GENOMIC DNA]</scope>
    <source>
        <strain evidence="2">COL-18-3</strain>
    </source>
</reference>
<proteinExistence type="predicted"/>
<protein>
    <submittedName>
        <fullName evidence="1">Uncharacterized protein</fullName>
    </submittedName>
</protein>
<accession>A0A1R1PNX9</accession>
<evidence type="ECO:0000313" key="2">
    <source>
        <dbReference type="Proteomes" id="UP000188320"/>
    </source>
</evidence>
<evidence type="ECO:0000313" key="1">
    <source>
        <dbReference type="EMBL" id="OMH82664.1"/>
    </source>
</evidence>
<dbReference type="Proteomes" id="UP000188320">
    <property type="component" value="Unassembled WGS sequence"/>
</dbReference>
<dbReference type="AlphaFoldDB" id="A0A1R1PNX9"/>
<keyword evidence="2" id="KW-1185">Reference proteome</keyword>
<sequence length="210" mass="24314">MFEETEADYWDMYLRDPCSDNGFNVISTFPAGSRLNDESDMYSVDLDREKSSFFRSKGNLKQKERYLVDMVECVEMYNNNEGQDFVTNKRGAYEYVNGIREKTDNLEPSTLYSISNTSAHRNTQRSELRALKYENLASPACNRNSCVDPLALESRLSFLKNLIDESDRLTYFCTKEDDPVLKFIVIIDPPMFYLIPKNTATVELDVFDLS</sequence>
<comment type="caution">
    <text evidence="1">The sequence shown here is derived from an EMBL/GenBank/DDBJ whole genome shotgun (WGS) entry which is preliminary data.</text>
</comment>